<organism evidence="1">
    <name type="scientific">Rhizophora mucronata</name>
    <name type="common">Asiatic mangrove</name>
    <dbReference type="NCBI Taxonomy" id="61149"/>
    <lineage>
        <taxon>Eukaryota</taxon>
        <taxon>Viridiplantae</taxon>
        <taxon>Streptophyta</taxon>
        <taxon>Embryophyta</taxon>
        <taxon>Tracheophyta</taxon>
        <taxon>Spermatophyta</taxon>
        <taxon>Magnoliopsida</taxon>
        <taxon>eudicotyledons</taxon>
        <taxon>Gunneridae</taxon>
        <taxon>Pentapetalae</taxon>
        <taxon>rosids</taxon>
        <taxon>fabids</taxon>
        <taxon>Malpighiales</taxon>
        <taxon>Rhizophoraceae</taxon>
        <taxon>Rhizophora</taxon>
    </lineage>
</organism>
<accession>A0A2P2NHA3</accession>
<dbReference type="EMBL" id="GGEC01061391">
    <property type="protein sequence ID" value="MBX41875.1"/>
    <property type="molecule type" value="Transcribed_RNA"/>
</dbReference>
<name>A0A2P2NHA3_RHIMU</name>
<reference evidence="1" key="1">
    <citation type="submission" date="2018-02" db="EMBL/GenBank/DDBJ databases">
        <title>Rhizophora mucronata_Transcriptome.</title>
        <authorList>
            <person name="Meera S.P."/>
            <person name="Sreeshan A."/>
            <person name="Augustine A."/>
        </authorList>
    </citation>
    <scope>NUCLEOTIDE SEQUENCE</scope>
    <source>
        <tissue evidence="1">Leaf</tissue>
    </source>
</reference>
<protein>
    <submittedName>
        <fullName evidence="1">Uncharacterized protein</fullName>
    </submittedName>
</protein>
<evidence type="ECO:0000313" key="1">
    <source>
        <dbReference type="EMBL" id="MBX41875.1"/>
    </source>
</evidence>
<proteinExistence type="predicted"/>
<sequence length="40" mass="4660">MVMVEYFCIIELFLMECFVVAIPYGSEWAEKSTHLIDTPC</sequence>
<dbReference type="AlphaFoldDB" id="A0A2P2NHA3"/>